<feature type="compositionally biased region" description="Basic residues" evidence="1">
    <location>
        <begin position="959"/>
        <end position="971"/>
    </location>
</feature>
<organism evidence="2 3">
    <name type="scientific">Anaeromyces robustus</name>
    <dbReference type="NCBI Taxonomy" id="1754192"/>
    <lineage>
        <taxon>Eukaryota</taxon>
        <taxon>Fungi</taxon>
        <taxon>Fungi incertae sedis</taxon>
        <taxon>Chytridiomycota</taxon>
        <taxon>Chytridiomycota incertae sedis</taxon>
        <taxon>Neocallimastigomycetes</taxon>
        <taxon>Neocallimastigales</taxon>
        <taxon>Neocallimastigaceae</taxon>
        <taxon>Anaeromyces</taxon>
    </lineage>
</organism>
<feature type="region of interest" description="Disordered" evidence="1">
    <location>
        <begin position="143"/>
        <end position="173"/>
    </location>
</feature>
<feature type="region of interest" description="Disordered" evidence="1">
    <location>
        <begin position="1212"/>
        <end position="1234"/>
    </location>
</feature>
<sequence length="1579" mass="187762">MDNNYDLYQQIYSSIFHNYNGHSSVTNKSYQKNLKNIYDILIYKSDNFVDSQETFIINIYKEKEDILNLWKLETIQILKKSPILLEKVFHQQCLDIIMISLKEDCNEIILWILELIYFILLCLNENYYNESNNVEIDDKKHENKFKNNSDNENSEKNKIIKEKSNISENENNNKSGTEKSIFNQMNSIHVILCQRLKNEMKPHYVNIDKYFYNIIYQNFNIQLIQSIECTIYISYVNQNYDSYFYKKLENYLELNCKLKITVEKNTDLKRICLNLLNTSYLLNIINMIWHVNIHQLNQNENQIKILYSKNKSLFLLLKILNVYPLFYEININNFTKTLNDYFKEKKESDISLLQNNLNFTIENIFEMINGCNKNINNKDLSKFGLNEFLEKEKITIYKLILLLFDNENKQLLYWELKYYSYQIIQWLWDIEKPTSIPSTSSNNINHFNELKLNKKEISNISKLRVQITMKWLTIYYEETSELYFTSIINYIIKHNIHNKILDHIDFQSGNNNLLIIVIIIIMAWNIQKDKNMIYENWRPYIKYIWLIIYKFIINKIESSCWLYYITRFIYEYRNDPEIQDIMINYSFDSILLNFKKQLNKLHKSHIFNLTISSSELDLNNYIKILLDDDDKLLKNIHNTFIKLENDFLSLKTDLNQYSNSDDSDSLFSSSPDFKNYNPFNGNQIDSSLYYLNEKNYPLEEYSFSTFDYSYEQNHEIVTSNYDNNPEELLIFPNNYNIIYKISNKKPINTQFMENNDTVQLLNEVLKTEKDNLSFNKNDNYLYVSIMNQYISCYCSSSTLFTSIMMILNKNLNIYYPSFNSEDKNNNSQKISTNSSINESKNKNDLNIIKNNNEKQSIKKNITNLINQNLFLSPFLNPNSNTSPPETLSSIQSNPNCMNTPLSSNILCQNSILSQSSLSYSSQLYEIVFKYIPYLFNLFSLKELIQNLFPRSNNNSLNHHFNKVKTKNTKKKTSNDSSNYNKYYMNNNHNFLFHIMILNKKNNFVNTYKTSSHIQLLYQFLKMHFQYNEFFQIIKKEEQNNNNKNNNNNNNEINNSIKTPSKMENIILFPHKYSIISSKIHSQNSPNSNINKDDNLLNNFMTWFIFCNLYCREILLNYFITDLTKNNQAILIDPIINFLNLLNEKSCPHLTIRYNNDYWNKIIIEYILYQIKDILLEWTSNLTSSQFLSFNSSYFTLNSQEYEKDPCSHDSFFSNNNNNSNDNDDNDNDNNNNSNNNTESLYTILQISPFLSLYCLIKDFLMKEIFKINIDDTNKDKNYKDINDSNSRIIHPILLLYTKVYSSYTLSFEKIKGLLAYLKIINYFLTIHPFIVINQIYKKIIIDLSKIPNINILNSDSIITLNVSQLDLLLLLYLCLKEINETVAKKINKKKRNKTKIKEWKEDEIEIIINSNKTFNNLCYKIIINKKKLKLLCDIELLVNTILIKIKSVQYLEKKTMLINTNNNENYNKKNSKKNNNEKNKTPSTLSPGNNSNPTNIINNNEKKIFNNINSQIPLQNINKFTQLPNNNYYNNYGLRSEKKTSSNTSNNNYSKKKKYDKETHLKLKLKLLWIDLKKQDYNN</sequence>
<feature type="region of interest" description="Disordered" evidence="1">
    <location>
        <begin position="1462"/>
        <end position="1495"/>
    </location>
</feature>
<reference evidence="2 3" key="2">
    <citation type="submission" date="2016-08" db="EMBL/GenBank/DDBJ databases">
        <title>Pervasive Adenine N6-methylation of Active Genes in Fungi.</title>
        <authorList>
            <consortium name="DOE Joint Genome Institute"/>
            <person name="Mondo S.J."/>
            <person name="Dannebaum R.O."/>
            <person name="Kuo R.C."/>
            <person name="Labutti K."/>
            <person name="Haridas S."/>
            <person name="Kuo A."/>
            <person name="Salamov A."/>
            <person name="Ahrendt S.R."/>
            <person name="Lipzen A."/>
            <person name="Sullivan W."/>
            <person name="Andreopoulos W.B."/>
            <person name="Clum A."/>
            <person name="Lindquist E."/>
            <person name="Daum C."/>
            <person name="Ramamoorthy G.K."/>
            <person name="Gryganskyi A."/>
            <person name="Culley D."/>
            <person name="Magnuson J.K."/>
            <person name="James T.Y."/>
            <person name="O'Malley M.A."/>
            <person name="Stajich J.E."/>
            <person name="Spatafora J.W."/>
            <person name="Visel A."/>
            <person name="Grigoriev I.V."/>
        </authorList>
    </citation>
    <scope>NUCLEOTIDE SEQUENCE [LARGE SCALE GENOMIC DNA]</scope>
    <source>
        <strain evidence="2 3">S4</strain>
    </source>
</reference>
<dbReference type="Proteomes" id="UP000193944">
    <property type="component" value="Unassembled WGS sequence"/>
</dbReference>
<gene>
    <name evidence="2" type="ORF">BCR32DRAFT_291994</name>
</gene>
<protein>
    <submittedName>
        <fullName evidence="2">Uncharacterized protein</fullName>
    </submittedName>
</protein>
<name>A0A1Y1XCH4_9FUNG</name>
<keyword evidence="3" id="KW-1185">Reference proteome</keyword>
<comment type="caution">
    <text evidence="2">The sequence shown here is derived from an EMBL/GenBank/DDBJ whole genome shotgun (WGS) entry which is preliminary data.</text>
</comment>
<dbReference type="OrthoDB" id="10645002at2759"/>
<dbReference type="EMBL" id="MCFG01000073">
    <property type="protein sequence ID" value="ORX83417.1"/>
    <property type="molecule type" value="Genomic_DNA"/>
</dbReference>
<evidence type="ECO:0000313" key="3">
    <source>
        <dbReference type="Proteomes" id="UP000193944"/>
    </source>
</evidence>
<feature type="region of interest" description="Disordered" evidence="1">
    <location>
        <begin position="957"/>
        <end position="977"/>
    </location>
</feature>
<evidence type="ECO:0000256" key="1">
    <source>
        <dbReference type="SAM" id="MobiDB-lite"/>
    </source>
</evidence>
<accession>A0A1Y1XCH4</accession>
<proteinExistence type="predicted"/>
<reference evidence="2 3" key="1">
    <citation type="submission" date="2016-08" db="EMBL/GenBank/DDBJ databases">
        <title>A Parts List for Fungal Cellulosomes Revealed by Comparative Genomics.</title>
        <authorList>
            <consortium name="DOE Joint Genome Institute"/>
            <person name="Haitjema C.H."/>
            <person name="Gilmore S.P."/>
            <person name="Henske J.K."/>
            <person name="Solomon K.V."/>
            <person name="De Groot R."/>
            <person name="Kuo A."/>
            <person name="Mondo S.J."/>
            <person name="Salamov A.A."/>
            <person name="Labutti K."/>
            <person name="Zhao Z."/>
            <person name="Chiniquy J."/>
            <person name="Barry K."/>
            <person name="Brewer H.M."/>
            <person name="Purvine S.O."/>
            <person name="Wright A.T."/>
            <person name="Boxma B."/>
            <person name="Van Alen T."/>
            <person name="Hackstein J.H."/>
            <person name="Baker S.E."/>
            <person name="Grigoriev I.V."/>
            <person name="O'Malley M.A."/>
        </authorList>
    </citation>
    <scope>NUCLEOTIDE SEQUENCE [LARGE SCALE GENOMIC DNA]</scope>
    <source>
        <strain evidence="2 3">S4</strain>
    </source>
</reference>
<feature type="compositionally biased region" description="Basic and acidic residues" evidence="1">
    <location>
        <begin position="143"/>
        <end position="165"/>
    </location>
</feature>
<feature type="region of interest" description="Disordered" evidence="1">
    <location>
        <begin position="1531"/>
        <end position="1555"/>
    </location>
</feature>
<evidence type="ECO:0000313" key="2">
    <source>
        <dbReference type="EMBL" id="ORX83417.1"/>
    </source>
</evidence>